<comment type="caution">
    <text evidence="1">The sequence shown here is derived from an EMBL/GenBank/DDBJ whole genome shotgun (WGS) entry which is preliminary data.</text>
</comment>
<name>A0ACC4CUH7_POPAL</name>
<gene>
    <name evidence="1" type="ORF">D5086_005337</name>
</gene>
<evidence type="ECO:0000313" key="2">
    <source>
        <dbReference type="Proteomes" id="UP000309997"/>
    </source>
</evidence>
<protein>
    <submittedName>
        <fullName evidence="1">Uncharacterized protein</fullName>
    </submittedName>
</protein>
<reference evidence="1 2" key="1">
    <citation type="journal article" date="2024" name="Plant Biotechnol. J.">
        <title>Genome and CRISPR/Cas9 system of a widespread forest tree (Populus alba) in the world.</title>
        <authorList>
            <person name="Liu Y.J."/>
            <person name="Jiang P.F."/>
            <person name="Han X.M."/>
            <person name="Li X.Y."/>
            <person name="Wang H.M."/>
            <person name="Wang Y.J."/>
            <person name="Wang X.X."/>
            <person name="Zeng Q.Y."/>
        </authorList>
    </citation>
    <scope>NUCLEOTIDE SEQUENCE [LARGE SCALE GENOMIC DNA]</scope>
    <source>
        <strain evidence="2">cv. PAL-ZL1</strain>
    </source>
</reference>
<keyword evidence="2" id="KW-1185">Reference proteome</keyword>
<proteinExistence type="predicted"/>
<dbReference type="EMBL" id="RCHU02000002">
    <property type="protein sequence ID" value="KAL3604478.1"/>
    <property type="molecule type" value="Genomic_DNA"/>
</dbReference>
<sequence length="1394" mass="156327">MYADRVDAAAKTSIKDRLNGNSIGDSARLRHVTGKSVEGDSNALIMPAKKSNKRKGMNQEQEVAKKNKNPQLSKSQKRKLKKLEEENERTLLLSKSIETLEKYKIPEDAFSLLQSSRNISRVETVKEKRRMAVQFSKAGLSPQGDQPFKRNHETASFEIEAGLDEIQSKMHMDEKGHLQPMVIGREVQNHASFSLVCHNPVSGNELGLNGRSVSALSAEEVSNEDNCTPTLEVPKKSSQASSDHDARKTSSLMGKLNETSTVDLGKASNFPDFPLLRPPTTPTVVHVSRPDEVEKKRKDLPIIMMEQEIMEAINERSTVIICGETGCGKTTQVPQFLYEAGYGSNHSVVRNGVIGVTQPRRIAVLATARRVAFELGLHLGKEVGFQVRHDKRIGDNCSIKFMTDGILLREVQTDILLKRYSVIILDEAHERSVNTDILIGMLSRVIQLRQKKYEQQQKMVLSGQSLSPENMIFPLKLVLMSATLRVEDFISERRLFHDPPPVINVPTRQFEVTVHFSKRTETVDYIGQAYKKVMSIHKRLPQGGILVFVTGQREVEYLCQKLRKASTELIANTAKGRVGDEVPAMSEMVSIEGVDMKDIDEAFEIQGNLIDQQTERFGSHDEDVPDFVENESDVSYDSGSESEVEIVGDEVDIEDSKTSENDVVGVLGEKSSLAVLKSAFEALAGENASECKSEGKQIPSMPEESPEQYKNSMEKKTVGDKGLFTSALRVMPLYAMLPAVAQLHVFDEVKEGERLVVVATNVAETSLTIPGIKYVVDTGREKVKNYNSSNGMEAYEVQWISKASADQRKGRAGRTGPGHCYRLYSSAVYNNILPDFSCAEISKVPVDSIVLVLKSMHIDKVEKFPFPTPPEAAALVEAERCLKTLEALDNTGRLTSLGKAMACYPMSPRHSRMLLTAIQITRKMKDHDTANLVLGYAVATAAALSFSNAFLKHFEGSHTDSNGSEQDGRSSSLGSNKILDKQEKIKKKKLRETTKLSRARFSNSTSDTLTVAYALHCFELSTSPVEFCHENGLHLKTMEEMSKLRRQLLQLVFNHHVHELEQGFSWTHGTVEDVEQAWRVLSSKRSTLLNVEDILGQAICAGWVDRVAKRIRGNSGSLEGDRKASAVRYQACMVKETVFLHRRSSLSNSAPEFLVYSELLHTKRPYMHGATSIKPEWLAKYGVSLCSFSTVEDRKPEYDPQNDQLYRWVIPTFGPHLWRLPAQSMPISSDEDRLKVCAKFPELIHSLKQIKRGVKDQKLKGRKNDLMVRILQRNIAAPVIITFYCCGNNGITILCWMFLPTAHNLSIILSVAQMDIAQKDEFPVHFLSKTTNLSTAQYLAFVGKQNGSLKSEERFTNVLKIHVIFPSLRLLDWRRICIHYRHYWHLPLKASCRQ</sequence>
<organism evidence="1 2">
    <name type="scientific">Populus alba</name>
    <name type="common">White poplar</name>
    <dbReference type="NCBI Taxonomy" id="43335"/>
    <lineage>
        <taxon>Eukaryota</taxon>
        <taxon>Viridiplantae</taxon>
        <taxon>Streptophyta</taxon>
        <taxon>Embryophyta</taxon>
        <taxon>Tracheophyta</taxon>
        <taxon>Spermatophyta</taxon>
        <taxon>Magnoliopsida</taxon>
        <taxon>eudicotyledons</taxon>
        <taxon>Gunneridae</taxon>
        <taxon>Pentapetalae</taxon>
        <taxon>rosids</taxon>
        <taxon>fabids</taxon>
        <taxon>Malpighiales</taxon>
        <taxon>Salicaceae</taxon>
        <taxon>Saliceae</taxon>
        <taxon>Populus</taxon>
    </lineage>
</organism>
<dbReference type="Proteomes" id="UP000309997">
    <property type="component" value="Unassembled WGS sequence"/>
</dbReference>
<accession>A0ACC4CUH7</accession>
<evidence type="ECO:0000313" key="1">
    <source>
        <dbReference type="EMBL" id="KAL3604478.1"/>
    </source>
</evidence>
<feature type="non-terminal residue" evidence="1">
    <location>
        <position position="1394"/>
    </location>
</feature>